<dbReference type="InterPro" id="IPR013877">
    <property type="entry name" value="YAP-bd/ALF4/Glomulin"/>
</dbReference>
<feature type="compositionally biased region" description="Acidic residues" evidence="1">
    <location>
        <begin position="128"/>
        <end position="148"/>
    </location>
</feature>
<feature type="region of interest" description="Disordered" evidence="1">
    <location>
        <begin position="385"/>
        <end position="407"/>
    </location>
</feature>
<name>A0A317SZ24_9PEZI</name>
<organism evidence="2 3">
    <name type="scientific">Tuber magnatum</name>
    <name type="common">white Piedmont truffle</name>
    <dbReference type="NCBI Taxonomy" id="42249"/>
    <lineage>
        <taxon>Eukaryota</taxon>
        <taxon>Fungi</taxon>
        <taxon>Dikarya</taxon>
        <taxon>Ascomycota</taxon>
        <taxon>Pezizomycotina</taxon>
        <taxon>Pezizomycetes</taxon>
        <taxon>Pezizales</taxon>
        <taxon>Tuberaceae</taxon>
        <taxon>Tuber</taxon>
    </lineage>
</organism>
<dbReference type="SUPFAM" id="SSF48371">
    <property type="entry name" value="ARM repeat"/>
    <property type="match status" value="1"/>
</dbReference>
<dbReference type="STRING" id="42249.A0A317SZ24"/>
<dbReference type="GO" id="GO:0034599">
    <property type="term" value="P:cellular response to oxidative stress"/>
    <property type="evidence" value="ECO:0007669"/>
    <property type="project" value="InterPro"/>
</dbReference>
<evidence type="ECO:0000256" key="1">
    <source>
        <dbReference type="SAM" id="MobiDB-lite"/>
    </source>
</evidence>
<proteinExistence type="predicted"/>
<feature type="region of interest" description="Disordered" evidence="1">
    <location>
        <begin position="125"/>
        <end position="148"/>
    </location>
</feature>
<dbReference type="PANTHER" id="PTHR28020:SF1">
    <property type="entry name" value="YAP1-BINDING PROTEIN 1-RELATED"/>
    <property type="match status" value="1"/>
</dbReference>
<evidence type="ECO:0000313" key="3">
    <source>
        <dbReference type="Proteomes" id="UP000246991"/>
    </source>
</evidence>
<comment type="caution">
    <text evidence="2">The sequence shown here is derived from an EMBL/GenBank/DDBJ whole genome shotgun (WGS) entry which is preliminary data.</text>
</comment>
<dbReference type="PANTHER" id="PTHR28020">
    <property type="entry name" value="YAP1-BINDING PROTEIN 1-RELATED"/>
    <property type="match status" value="1"/>
</dbReference>
<protein>
    <submittedName>
        <fullName evidence="2">DUF1760-domain-containing protein</fullName>
    </submittedName>
</protein>
<gene>
    <name evidence="2" type="ORF">C7212DRAFT_356454</name>
</gene>
<dbReference type="Proteomes" id="UP000246991">
    <property type="component" value="Unassembled WGS sequence"/>
</dbReference>
<feature type="region of interest" description="Disordered" evidence="1">
    <location>
        <begin position="243"/>
        <end position="285"/>
    </location>
</feature>
<dbReference type="AlphaFoldDB" id="A0A317SZ24"/>
<dbReference type="InterPro" id="IPR040347">
    <property type="entry name" value="YBP1/2"/>
</dbReference>
<dbReference type="EMBL" id="PYWC01000007">
    <property type="protein sequence ID" value="PWW79669.1"/>
    <property type="molecule type" value="Genomic_DNA"/>
</dbReference>
<accession>A0A317SZ24</accession>
<dbReference type="InterPro" id="IPR016024">
    <property type="entry name" value="ARM-type_fold"/>
</dbReference>
<sequence length="672" mass="74074">MERIVTLDKAINAIKTAAEEIPADDFISYSTILDVHLSYAHEVFSQDEQHKLLEVLGEILETHEDLAREISWDLISVLLPFLESLSPATVQLTESHIAYAAAKGNPREVFIKIVESLSAINWSPPLTEDGDEYGDDDGDDYYYDDDDDDEEEEVVEEKDKSRKETARNALRRFNALLSALSIVHPRIFTRFPSRFLSTELTTLLGVFTKAVQWLDGRDVDGVLRGLLGFAELVKPALAVPQKQSIVKGERPPLPPRTLTNSPNPSPAPTPTDGDELAKAPEGDSPETTLQARLLQSFLSHVLELYLLRTRNITGRGLVVGWAGQYDSEVVRKGKSEVPGGKTAIDDERAERAVQRDVKALTEDIEGLCGALDLRVDELMKICENHQEPEPPSDEEHEDPAPPSSAEDIPLSKTGALFLLAQRLAHYPLSSLSIFPNHSDISRNFLVNGSGQHQPAVIDAVLFLGALALHQGGGLGSAPELDDFLLYLQTFAAISATSSSPQARFLAHYHVSTCISKHPDEAVRLAYIKDTLEYCPFETLKAAVVGILKDEILSASLSTPPKPNSIFASPGCLEELFNVLFPEVEIGDFDDFKNYYPTLVATANLYYFLVLSPVCREKLGVGEREFAERVEGRFLTSVGKALEGISPEGGGMETDILKDVIERIREKVKEVCV</sequence>
<reference evidence="2 3" key="1">
    <citation type="submission" date="2018-03" db="EMBL/GenBank/DDBJ databases">
        <title>Genomes of Pezizomycetes fungi and the evolution of truffles.</title>
        <authorList>
            <person name="Murat C."/>
            <person name="Payen T."/>
            <person name="Noel B."/>
            <person name="Kuo A."/>
            <person name="Martin F.M."/>
        </authorList>
    </citation>
    <scope>NUCLEOTIDE SEQUENCE [LARGE SCALE GENOMIC DNA]</scope>
    <source>
        <strain evidence="2">091103-1</strain>
    </source>
</reference>
<evidence type="ECO:0000313" key="2">
    <source>
        <dbReference type="EMBL" id="PWW79669.1"/>
    </source>
</evidence>
<keyword evidence="3" id="KW-1185">Reference proteome</keyword>
<dbReference type="OrthoDB" id="5396786at2759"/>
<dbReference type="GO" id="GO:0005737">
    <property type="term" value="C:cytoplasm"/>
    <property type="evidence" value="ECO:0007669"/>
    <property type="project" value="TreeGrafter"/>
</dbReference>
<dbReference type="Pfam" id="PF08568">
    <property type="entry name" value="Kinetochor_Ybp2"/>
    <property type="match status" value="1"/>
</dbReference>